<protein>
    <submittedName>
        <fullName evidence="3">Uncharacterized protein</fullName>
    </submittedName>
</protein>
<evidence type="ECO:0000313" key="3">
    <source>
        <dbReference type="EMBL" id="KAF2022663.1"/>
    </source>
</evidence>
<feature type="region of interest" description="Disordered" evidence="2">
    <location>
        <begin position="224"/>
        <end position="247"/>
    </location>
</feature>
<feature type="compositionally biased region" description="Polar residues" evidence="2">
    <location>
        <begin position="131"/>
        <end position="144"/>
    </location>
</feature>
<dbReference type="OrthoDB" id="3261222at2759"/>
<dbReference type="Proteomes" id="UP000799777">
    <property type="component" value="Unassembled WGS sequence"/>
</dbReference>
<evidence type="ECO:0000256" key="2">
    <source>
        <dbReference type="SAM" id="MobiDB-lite"/>
    </source>
</evidence>
<feature type="coiled-coil region" evidence="1">
    <location>
        <begin position="151"/>
        <end position="206"/>
    </location>
</feature>
<keyword evidence="4" id="KW-1185">Reference proteome</keyword>
<comment type="caution">
    <text evidence="3">The sequence shown here is derived from an EMBL/GenBank/DDBJ whole genome shotgun (WGS) entry which is preliminary data.</text>
</comment>
<accession>A0A9P4GTI5</accession>
<feature type="non-terminal residue" evidence="3">
    <location>
        <position position="247"/>
    </location>
</feature>
<proteinExistence type="predicted"/>
<feature type="region of interest" description="Disordered" evidence="2">
    <location>
        <begin position="1"/>
        <end position="27"/>
    </location>
</feature>
<organism evidence="3 4">
    <name type="scientific">Setomelanomma holmii</name>
    <dbReference type="NCBI Taxonomy" id="210430"/>
    <lineage>
        <taxon>Eukaryota</taxon>
        <taxon>Fungi</taxon>
        <taxon>Dikarya</taxon>
        <taxon>Ascomycota</taxon>
        <taxon>Pezizomycotina</taxon>
        <taxon>Dothideomycetes</taxon>
        <taxon>Pleosporomycetidae</taxon>
        <taxon>Pleosporales</taxon>
        <taxon>Pleosporineae</taxon>
        <taxon>Phaeosphaeriaceae</taxon>
        <taxon>Setomelanomma</taxon>
    </lineage>
</organism>
<dbReference type="AlphaFoldDB" id="A0A9P4GTI5"/>
<feature type="region of interest" description="Disordered" evidence="2">
    <location>
        <begin position="56"/>
        <end position="144"/>
    </location>
</feature>
<reference evidence="3" key="1">
    <citation type="journal article" date="2020" name="Stud. Mycol.">
        <title>101 Dothideomycetes genomes: a test case for predicting lifestyles and emergence of pathogens.</title>
        <authorList>
            <person name="Haridas S."/>
            <person name="Albert R."/>
            <person name="Binder M."/>
            <person name="Bloem J."/>
            <person name="Labutti K."/>
            <person name="Salamov A."/>
            <person name="Andreopoulos B."/>
            <person name="Baker S."/>
            <person name="Barry K."/>
            <person name="Bills G."/>
            <person name="Bluhm B."/>
            <person name="Cannon C."/>
            <person name="Castanera R."/>
            <person name="Culley D."/>
            <person name="Daum C."/>
            <person name="Ezra D."/>
            <person name="Gonzalez J."/>
            <person name="Henrissat B."/>
            <person name="Kuo A."/>
            <person name="Liang C."/>
            <person name="Lipzen A."/>
            <person name="Lutzoni F."/>
            <person name="Magnuson J."/>
            <person name="Mondo S."/>
            <person name="Nolan M."/>
            <person name="Ohm R."/>
            <person name="Pangilinan J."/>
            <person name="Park H.-J."/>
            <person name="Ramirez L."/>
            <person name="Alfaro M."/>
            <person name="Sun H."/>
            <person name="Tritt A."/>
            <person name="Yoshinaga Y."/>
            <person name="Zwiers L.-H."/>
            <person name="Turgeon B."/>
            <person name="Goodwin S."/>
            <person name="Spatafora J."/>
            <person name="Crous P."/>
            <person name="Grigoriev I."/>
        </authorList>
    </citation>
    <scope>NUCLEOTIDE SEQUENCE</scope>
    <source>
        <strain evidence="3">CBS 110217</strain>
    </source>
</reference>
<evidence type="ECO:0000256" key="1">
    <source>
        <dbReference type="SAM" id="Coils"/>
    </source>
</evidence>
<sequence>MPTGQPTQHRPRERSAGFSHQYTGNGLYEDGTVARLDVLRSPKTDGAKTTLLAGTLEMSLRSGLVREVAFSTPERDRGSDRERDRGASAVPFKLPAPRKRRPRDTTAQTGRYRRPLSQPDPSADDSDTVHVESSQPVLPTRRSTTTNKDLLAVLTEVIQQQAETIRNLERKTKGIRQNQQTIIDHNVKLINEIAELKMRVDDLAAASSGARSWAAVAGANMLVGPSTTSGTPPSQQHTNMTSLAPID</sequence>
<keyword evidence="1" id="KW-0175">Coiled coil</keyword>
<gene>
    <name evidence="3" type="ORF">EK21DRAFT_119522</name>
</gene>
<name>A0A9P4GTI5_9PLEO</name>
<evidence type="ECO:0000313" key="4">
    <source>
        <dbReference type="Proteomes" id="UP000799777"/>
    </source>
</evidence>
<dbReference type="EMBL" id="ML978485">
    <property type="protein sequence ID" value="KAF2022663.1"/>
    <property type="molecule type" value="Genomic_DNA"/>
</dbReference>
<feature type="compositionally biased region" description="Basic and acidic residues" evidence="2">
    <location>
        <begin position="73"/>
        <end position="86"/>
    </location>
</feature>
<feature type="compositionally biased region" description="Polar residues" evidence="2">
    <location>
        <begin position="225"/>
        <end position="247"/>
    </location>
</feature>